<dbReference type="Gene3D" id="3.20.20.150">
    <property type="entry name" value="Divalent-metal-dependent TIM barrel enzymes"/>
    <property type="match status" value="1"/>
</dbReference>
<dbReference type="InterPro" id="IPR050312">
    <property type="entry name" value="IolE/XylAMocC-like"/>
</dbReference>
<dbReference type="InterPro" id="IPR036237">
    <property type="entry name" value="Xyl_isomerase-like_sf"/>
</dbReference>
<protein>
    <recommendedName>
        <fullName evidence="1">Xylose isomerase-like TIM barrel domain-containing protein</fullName>
    </recommendedName>
</protein>
<sequence>MVHPVSLGYTAHTWDYSYKKRYDAVLLSKVGMYAELAARLGLCLALENGPIEVLEEVIDFAVRKNLQESLGICIDTGHASMHAGKDPENVLKHLRTFKEHLVQLHVHDNLGLKDDHLIPGKGCVPWSAVMEILNDIRQSLPFVFELKTVESPADALKESKSFLTQL</sequence>
<reference evidence="2" key="1">
    <citation type="submission" date="2019-08" db="EMBL/GenBank/DDBJ databases">
        <authorList>
            <person name="Kucharzyk K."/>
            <person name="Murdoch R.W."/>
            <person name="Higgins S."/>
            <person name="Loffler F."/>
        </authorList>
    </citation>
    <scope>NUCLEOTIDE SEQUENCE</scope>
</reference>
<dbReference type="InterPro" id="IPR013022">
    <property type="entry name" value="Xyl_isomerase-like_TIM-brl"/>
</dbReference>
<accession>A0A645C1E2</accession>
<dbReference type="SUPFAM" id="SSF51658">
    <property type="entry name" value="Xylose isomerase-like"/>
    <property type="match status" value="1"/>
</dbReference>
<feature type="domain" description="Xylose isomerase-like TIM barrel" evidence="1">
    <location>
        <begin position="10"/>
        <end position="165"/>
    </location>
</feature>
<comment type="caution">
    <text evidence="2">The sequence shown here is derived from an EMBL/GenBank/DDBJ whole genome shotgun (WGS) entry which is preliminary data.</text>
</comment>
<name>A0A645C1E2_9ZZZZ</name>
<proteinExistence type="predicted"/>
<dbReference type="AlphaFoldDB" id="A0A645C1E2"/>
<gene>
    <name evidence="2" type="ORF">SDC9_118111</name>
</gene>
<dbReference type="Pfam" id="PF01261">
    <property type="entry name" value="AP_endonuc_2"/>
    <property type="match status" value="1"/>
</dbReference>
<dbReference type="PANTHER" id="PTHR12110:SF21">
    <property type="entry name" value="XYLOSE ISOMERASE-LIKE TIM BARREL DOMAIN-CONTAINING PROTEIN"/>
    <property type="match status" value="1"/>
</dbReference>
<dbReference type="EMBL" id="VSSQ01023929">
    <property type="protein sequence ID" value="MPM71148.1"/>
    <property type="molecule type" value="Genomic_DNA"/>
</dbReference>
<evidence type="ECO:0000313" key="2">
    <source>
        <dbReference type="EMBL" id="MPM71148.1"/>
    </source>
</evidence>
<evidence type="ECO:0000259" key="1">
    <source>
        <dbReference type="Pfam" id="PF01261"/>
    </source>
</evidence>
<dbReference type="PANTHER" id="PTHR12110">
    <property type="entry name" value="HYDROXYPYRUVATE ISOMERASE"/>
    <property type="match status" value="1"/>
</dbReference>
<organism evidence="2">
    <name type="scientific">bioreactor metagenome</name>
    <dbReference type="NCBI Taxonomy" id="1076179"/>
    <lineage>
        <taxon>unclassified sequences</taxon>
        <taxon>metagenomes</taxon>
        <taxon>ecological metagenomes</taxon>
    </lineage>
</organism>